<dbReference type="OrthoDB" id="10256793at2759"/>
<evidence type="ECO:0000256" key="6">
    <source>
        <dbReference type="PROSITE-ProRule" id="PRU00546"/>
    </source>
</evidence>
<dbReference type="GO" id="GO:0042026">
    <property type="term" value="P:protein refolding"/>
    <property type="evidence" value="ECO:0007669"/>
    <property type="project" value="TreeGrafter"/>
</dbReference>
<dbReference type="KEGG" id="acan:ACA1_290880"/>
<organism evidence="10 11">
    <name type="scientific">Acanthamoeba castellanii (strain ATCC 30010 / Neff)</name>
    <dbReference type="NCBI Taxonomy" id="1257118"/>
    <lineage>
        <taxon>Eukaryota</taxon>
        <taxon>Amoebozoa</taxon>
        <taxon>Discosea</taxon>
        <taxon>Longamoebia</taxon>
        <taxon>Centramoebida</taxon>
        <taxon>Acanthamoebidae</taxon>
        <taxon>Acanthamoeba</taxon>
    </lineage>
</organism>
<dbReference type="InterPro" id="IPR036410">
    <property type="entry name" value="HSP_DnaJ_Cys-rich_dom_sf"/>
</dbReference>
<dbReference type="NCBIfam" id="TIGR02349">
    <property type="entry name" value="DnaJ_bact"/>
    <property type="match status" value="1"/>
</dbReference>
<keyword evidence="11" id="KW-1185">Reference proteome</keyword>
<reference evidence="10 11" key="1">
    <citation type="journal article" date="2013" name="Genome Biol.">
        <title>Genome of Acanthamoeba castellanii highlights extensive lateral gene transfer and early evolution of tyrosine kinase signaling.</title>
        <authorList>
            <person name="Clarke M."/>
            <person name="Lohan A.J."/>
            <person name="Liu B."/>
            <person name="Lagkouvardos I."/>
            <person name="Roy S."/>
            <person name="Zafar N."/>
            <person name="Bertelli C."/>
            <person name="Schilde C."/>
            <person name="Kianianmomeni A."/>
            <person name="Burglin T.R."/>
            <person name="Frech C."/>
            <person name="Turcotte B."/>
            <person name="Kopec K.O."/>
            <person name="Synnott J.M."/>
            <person name="Choo C."/>
            <person name="Paponov I."/>
            <person name="Finkler A."/>
            <person name="Soon Heng Tan C."/>
            <person name="Hutchins A.P."/>
            <person name="Weinmeier T."/>
            <person name="Rattei T."/>
            <person name="Chu J.S."/>
            <person name="Gimenez G."/>
            <person name="Irimia M."/>
            <person name="Rigden D.J."/>
            <person name="Fitzpatrick D.A."/>
            <person name="Lorenzo-Morales J."/>
            <person name="Bateman A."/>
            <person name="Chiu C.H."/>
            <person name="Tang P."/>
            <person name="Hegemann P."/>
            <person name="Fromm H."/>
            <person name="Raoult D."/>
            <person name="Greub G."/>
            <person name="Miranda-Saavedra D."/>
            <person name="Chen N."/>
            <person name="Nash P."/>
            <person name="Ginger M.L."/>
            <person name="Horn M."/>
            <person name="Schaap P."/>
            <person name="Caler L."/>
            <person name="Loftus B."/>
        </authorList>
    </citation>
    <scope>NUCLEOTIDE SEQUENCE [LARGE SCALE GENOMIC DNA]</scope>
    <source>
        <strain evidence="10 11">Neff</strain>
    </source>
</reference>
<dbReference type="GO" id="GO:0005737">
    <property type="term" value="C:cytoplasm"/>
    <property type="evidence" value="ECO:0007669"/>
    <property type="project" value="TreeGrafter"/>
</dbReference>
<dbReference type="GO" id="GO:0031072">
    <property type="term" value="F:heat shock protein binding"/>
    <property type="evidence" value="ECO:0007669"/>
    <property type="project" value="InterPro"/>
</dbReference>
<dbReference type="FunFam" id="2.60.260.20:FF:000005">
    <property type="entry name" value="Chaperone protein dnaJ 1, mitochondrial"/>
    <property type="match status" value="1"/>
</dbReference>
<dbReference type="AlphaFoldDB" id="L8HJD7"/>
<dbReference type="PROSITE" id="PS51188">
    <property type="entry name" value="ZF_CR"/>
    <property type="match status" value="1"/>
</dbReference>
<dbReference type="Pfam" id="PF01556">
    <property type="entry name" value="DnaJ_C"/>
    <property type="match status" value="1"/>
</dbReference>
<evidence type="ECO:0000313" key="10">
    <source>
        <dbReference type="EMBL" id="ELR25310.1"/>
    </source>
</evidence>
<dbReference type="InterPro" id="IPR001305">
    <property type="entry name" value="HSP_DnaJ_Cys-rich_dom"/>
</dbReference>
<dbReference type="CDD" id="cd10747">
    <property type="entry name" value="DnaJ_C"/>
    <property type="match status" value="1"/>
</dbReference>
<dbReference type="OMA" id="QDLQYRM"/>
<dbReference type="SUPFAM" id="SSF46565">
    <property type="entry name" value="Chaperone J-domain"/>
    <property type="match status" value="1"/>
</dbReference>
<dbReference type="PANTHER" id="PTHR43096">
    <property type="entry name" value="DNAJ HOMOLOG 1, MITOCHONDRIAL-RELATED"/>
    <property type="match status" value="1"/>
</dbReference>
<dbReference type="VEuPathDB" id="AmoebaDB:ACA1_290880"/>
<dbReference type="InterPro" id="IPR036869">
    <property type="entry name" value="J_dom_sf"/>
</dbReference>
<dbReference type="EMBL" id="KB007805">
    <property type="protein sequence ID" value="ELR25310.1"/>
    <property type="molecule type" value="Genomic_DNA"/>
</dbReference>
<keyword evidence="2" id="KW-0677">Repeat</keyword>
<sequence length="438" mass="46972">MRATKTASHVAAAKSIVHNQGANRSLASSLRSLNGSSSSSIIFTHSSCSNHTHCGIRNHSTVSSFTAATRKEEDLYETLGVPRTASADEIKRQYYKLAMQYHPDRNKGDKKAEEKLQKINAAYTVLKDEDKRRQYDQFGSAAFDGSGGGGFEGFDPNDIPVDMRDIFEGIFSGFGGGGGRRAKTKGDDVEVPLRINFHEAVNGCEKDISYMGKLPCPTCHGSGAAAGSKAKKCPRCNGQGIEQIAHGFIPIATQCRQCGGEGTIISDPCGTCKGQGIISGNRKIQVKIPAGVDDGANIRLVGQGDAGMKGGKPGNLFLRVHVSPDKVFKRDGVNVHTDIPVTLAQAVLGGTVKVPTLSGAEVEIKVPPGTQPEEKRVLRNQGVSAVGQPGTKGHHYIHFKVEIPTKLTPKQKELMEEWQKEEEQSGGIADKLKGYFKS</sequence>
<dbReference type="CDD" id="cd10719">
    <property type="entry name" value="DnaJ_zf"/>
    <property type="match status" value="1"/>
</dbReference>
<dbReference type="Gene3D" id="1.10.287.110">
    <property type="entry name" value="DnaJ domain"/>
    <property type="match status" value="1"/>
</dbReference>
<feature type="region of interest" description="Disordered" evidence="7">
    <location>
        <begin position="418"/>
        <end position="438"/>
    </location>
</feature>
<dbReference type="Pfam" id="PF00226">
    <property type="entry name" value="DnaJ"/>
    <property type="match status" value="1"/>
</dbReference>
<proteinExistence type="inferred from homology"/>
<dbReference type="GO" id="GO:0051082">
    <property type="term" value="F:unfolded protein binding"/>
    <property type="evidence" value="ECO:0007669"/>
    <property type="project" value="InterPro"/>
</dbReference>
<dbReference type="InterPro" id="IPR012724">
    <property type="entry name" value="DnaJ"/>
</dbReference>
<dbReference type="CDD" id="cd06257">
    <property type="entry name" value="DnaJ"/>
    <property type="match status" value="1"/>
</dbReference>
<feature type="domain" description="CR-type" evidence="9">
    <location>
        <begin position="203"/>
        <end position="281"/>
    </location>
</feature>
<evidence type="ECO:0000256" key="3">
    <source>
        <dbReference type="ARBA" id="ARBA00022771"/>
    </source>
</evidence>
<accession>L8HJD7</accession>
<dbReference type="InterPro" id="IPR002939">
    <property type="entry name" value="DnaJ_C"/>
</dbReference>
<dbReference type="PRINTS" id="PR00625">
    <property type="entry name" value="JDOMAIN"/>
</dbReference>
<evidence type="ECO:0000256" key="2">
    <source>
        <dbReference type="ARBA" id="ARBA00022737"/>
    </source>
</evidence>
<dbReference type="FunFam" id="2.10.230.10:FF:000002">
    <property type="entry name" value="Molecular chaperone DnaJ"/>
    <property type="match status" value="1"/>
</dbReference>
<dbReference type="NCBIfam" id="NF008035">
    <property type="entry name" value="PRK10767.1"/>
    <property type="match status" value="1"/>
</dbReference>
<dbReference type="Gene3D" id="2.10.230.10">
    <property type="entry name" value="Heat shock protein DnaJ, cysteine-rich domain"/>
    <property type="match status" value="1"/>
</dbReference>
<dbReference type="GO" id="GO:0008270">
    <property type="term" value="F:zinc ion binding"/>
    <property type="evidence" value="ECO:0007669"/>
    <property type="project" value="UniProtKB-KW"/>
</dbReference>
<evidence type="ECO:0000259" key="8">
    <source>
        <dbReference type="PROSITE" id="PS50076"/>
    </source>
</evidence>
<feature type="zinc finger region" description="CR-type" evidence="6">
    <location>
        <begin position="203"/>
        <end position="281"/>
    </location>
</feature>
<dbReference type="Gene3D" id="2.60.260.20">
    <property type="entry name" value="Urease metallochaperone UreE, N-terminal domain"/>
    <property type="match status" value="2"/>
</dbReference>
<keyword evidence="3 6" id="KW-0863">Zinc-finger</keyword>
<dbReference type="FunFam" id="1.10.287.110:FF:000034">
    <property type="entry name" value="Chaperone protein DnaJ"/>
    <property type="match status" value="1"/>
</dbReference>
<evidence type="ECO:0000256" key="7">
    <source>
        <dbReference type="SAM" id="MobiDB-lite"/>
    </source>
</evidence>
<name>L8HJD7_ACACF</name>
<dbReference type="PROSITE" id="PS50076">
    <property type="entry name" value="DNAJ_2"/>
    <property type="match status" value="1"/>
</dbReference>
<keyword evidence="1 6" id="KW-0479">Metal-binding</keyword>
<evidence type="ECO:0000256" key="1">
    <source>
        <dbReference type="ARBA" id="ARBA00022723"/>
    </source>
</evidence>
<evidence type="ECO:0000256" key="5">
    <source>
        <dbReference type="ARBA" id="ARBA00023186"/>
    </source>
</evidence>
<dbReference type="PANTHER" id="PTHR43096:SF52">
    <property type="entry name" value="DNAJ HOMOLOG 1, MITOCHONDRIAL-RELATED"/>
    <property type="match status" value="1"/>
</dbReference>
<dbReference type="SMART" id="SM00271">
    <property type="entry name" value="DnaJ"/>
    <property type="match status" value="1"/>
</dbReference>
<evidence type="ECO:0000259" key="9">
    <source>
        <dbReference type="PROSITE" id="PS51188"/>
    </source>
</evidence>
<dbReference type="HAMAP" id="MF_01152">
    <property type="entry name" value="DnaJ"/>
    <property type="match status" value="1"/>
</dbReference>
<dbReference type="GO" id="GO:0009408">
    <property type="term" value="P:response to heat"/>
    <property type="evidence" value="ECO:0007669"/>
    <property type="project" value="InterPro"/>
</dbReference>
<dbReference type="Proteomes" id="UP000011083">
    <property type="component" value="Unassembled WGS sequence"/>
</dbReference>
<keyword evidence="5" id="KW-0143">Chaperone</keyword>
<dbReference type="GO" id="GO:0005524">
    <property type="term" value="F:ATP binding"/>
    <property type="evidence" value="ECO:0007669"/>
    <property type="project" value="InterPro"/>
</dbReference>
<dbReference type="SUPFAM" id="SSF49493">
    <property type="entry name" value="HSP40/DnaJ peptide-binding domain"/>
    <property type="match status" value="2"/>
</dbReference>
<dbReference type="Pfam" id="PF00684">
    <property type="entry name" value="DnaJ_CXXCXGXG"/>
    <property type="match status" value="1"/>
</dbReference>
<dbReference type="RefSeq" id="XP_004368065.1">
    <property type="nucleotide sequence ID" value="XM_004368008.1"/>
</dbReference>
<dbReference type="GeneID" id="14926360"/>
<dbReference type="InterPro" id="IPR008971">
    <property type="entry name" value="HSP40/DnaJ_pept-bd"/>
</dbReference>
<evidence type="ECO:0000256" key="4">
    <source>
        <dbReference type="ARBA" id="ARBA00022833"/>
    </source>
</evidence>
<dbReference type="STRING" id="1257118.L8HJD7"/>
<dbReference type="InterPro" id="IPR001623">
    <property type="entry name" value="DnaJ_domain"/>
</dbReference>
<evidence type="ECO:0000313" key="11">
    <source>
        <dbReference type="Proteomes" id="UP000011083"/>
    </source>
</evidence>
<protein>
    <submittedName>
        <fullName evidence="10">Chaperone protein DnaJ, putative</fullName>
    </submittedName>
</protein>
<dbReference type="SUPFAM" id="SSF57938">
    <property type="entry name" value="DnaJ/Hsp40 cysteine-rich domain"/>
    <property type="match status" value="1"/>
</dbReference>
<keyword evidence="4 6" id="KW-0862">Zinc</keyword>
<gene>
    <name evidence="10" type="ORF">ACA1_290880</name>
</gene>
<feature type="domain" description="J" evidence="8">
    <location>
        <begin position="74"/>
        <end position="139"/>
    </location>
</feature>